<organism evidence="9 10">
    <name type="scientific">Miscanthus lutarioriparius</name>
    <dbReference type="NCBI Taxonomy" id="422564"/>
    <lineage>
        <taxon>Eukaryota</taxon>
        <taxon>Viridiplantae</taxon>
        <taxon>Streptophyta</taxon>
        <taxon>Embryophyta</taxon>
        <taxon>Tracheophyta</taxon>
        <taxon>Spermatophyta</taxon>
        <taxon>Magnoliopsida</taxon>
        <taxon>Liliopsida</taxon>
        <taxon>Poales</taxon>
        <taxon>Poaceae</taxon>
        <taxon>PACMAD clade</taxon>
        <taxon>Panicoideae</taxon>
        <taxon>Andropogonodae</taxon>
        <taxon>Andropogoneae</taxon>
        <taxon>Saccharinae</taxon>
        <taxon>Miscanthus</taxon>
    </lineage>
</organism>
<dbReference type="OrthoDB" id="27226at2759"/>
<evidence type="ECO:0000256" key="7">
    <source>
        <dbReference type="ARBA" id="ARBA00022842"/>
    </source>
</evidence>
<evidence type="ECO:0000256" key="8">
    <source>
        <dbReference type="ARBA" id="ARBA00023299"/>
    </source>
</evidence>
<dbReference type="EC" id="3.1.3.3" evidence="3"/>
<reference evidence="9" key="1">
    <citation type="submission" date="2020-10" db="EMBL/GenBank/DDBJ databases">
        <authorList>
            <person name="Han B."/>
            <person name="Lu T."/>
            <person name="Zhao Q."/>
            <person name="Huang X."/>
            <person name="Zhao Y."/>
        </authorList>
    </citation>
    <scope>NUCLEOTIDE SEQUENCE</scope>
</reference>
<name>A0A811N5X4_9POAL</name>
<keyword evidence="7" id="KW-0460">Magnesium</keyword>
<dbReference type="Gene3D" id="3.40.50.1000">
    <property type="entry name" value="HAD superfamily/HAD-like"/>
    <property type="match status" value="1"/>
</dbReference>
<evidence type="ECO:0000313" key="10">
    <source>
        <dbReference type="Proteomes" id="UP000604825"/>
    </source>
</evidence>
<dbReference type="GO" id="GO:0006564">
    <property type="term" value="P:L-serine biosynthetic process"/>
    <property type="evidence" value="ECO:0007669"/>
    <property type="project" value="UniProtKB-KW"/>
</dbReference>
<dbReference type="GO" id="GO:0000287">
    <property type="term" value="F:magnesium ion binding"/>
    <property type="evidence" value="ECO:0007669"/>
    <property type="project" value="TreeGrafter"/>
</dbReference>
<evidence type="ECO:0000256" key="3">
    <source>
        <dbReference type="ARBA" id="ARBA00012640"/>
    </source>
</evidence>
<evidence type="ECO:0000256" key="4">
    <source>
        <dbReference type="ARBA" id="ARBA00022605"/>
    </source>
</evidence>
<dbReference type="EMBL" id="CAJGYO010000002">
    <property type="protein sequence ID" value="CAD6215206.1"/>
    <property type="molecule type" value="Genomic_DNA"/>
</dbReference>
<dbReference type="NCBIfam" id="TIGR01488">
    <property type="entry name" value="HAD-SF-IB"/>
    <property type="match status" value="1"/>
</dbReference>
<dbReference type="InterPro" id="IPR036412">
    <property type="entry name" value="HAD-like_sf"/>
</dbReference>
<keyword evidence="6" id="KW-0378">Hydrolase</keyword>
<gene>
    <name evidence="9" type="ORF">NCGR_LOCUS10474</name>
</gene>
<evidence type="ECO:0000256" key="6">
    <source>
        <dbReference type="ARBA" id="ARBA00022801"/>
    </source>
</evidence>
<dbReference type="SUPFAM" id="SSF56784">
    <property type="entry name" value="HAD-like"/>
    <property type="match status" value="1"/>
</dbReference>
<keyword evidence="10" id="KW-1185">Reference proteome</keyword>
<dbReference type="Pfam" id="PF00702">
    <property type="entry name" value="Hydrolase"/>
    <property type="match status" value="1"/>
</dbReference>
<proteinExistence type="predicted"/>
<comment type="cofactor">
    <cofactor evidence="1">
        <name>Mg(2+)</name>
        <dbReference type="ChEBI" id="CHEBI:18420"/>
    </cofactor>
</comment>
<comment type="caution">
    <text evidence="9">The sequence shown here is derived from an EMBL/GenBank/DDBJ whole genome shotgun (WGS) entry which is preliminary data.</text>
</comment>
<dbReference type="AlphaFoldDB" id="A0A811N5X4"/>
<evidence type="ECO:0000256" key="5">
    <source>
        <dbReference type="ARBA" id="ARBA00022723"/>
    </source>
</evidence>
<dbReference type="CDD" id="cd04309">
    <property type="entry name" value="HAD_PSP_eu"/>
    <property type="match status" value="1"/>
</dbReference>
<comment type="pathway">
    <text evidence="2">Amino-acid biosynthesis; L-serine biosynthesis; L-serine from 3-phospho-D-glycerate: step 3/3.</text>
</comment>
<dbReference type="Gene3D" id="1.10.150.210">
    <property type="entry name" value="Phosphoserine phosphatase, domain 2"/>
    <property type="match status" value="1"/>
</dbReference>
<dbReference type="PANTHER" id="PTHR43344">
    <property type="entry name" value="PHOSPHOSERINE PHOSPHATASE"/>
    <property type="match status" value="1"/>
</dbReference>
<protein>
    <recommendedName>
        <fullName evidence="3">phosphoserine phosphatase</fullName>
        <ecNumber evidence="3">3.1.3.3</ecNumber>
    </recommendedName>
</protein>
<sequence length="297" mass="31938">MAGLIRLRASLRSLPSVPRSSFARTPPALQVAAWFPSPLFHSANIRESRALLVAALDVSKDGSSVVLANSQPPKGVIETSRNADAVCFDVDSTVILDEGIDELADFCGAGKAVAEWTSKAMTGTVPFEEALSARLSLIKPSLSQVECLKKSQGNLAYYKLHVNIYGSWISPGMADLVKKLKANNIDVFLVSGGFRQMIKPVAFELGIPPENIIANHLLFGTSGEYAGFDPTEPTSRSGDHGYKAVVMIGDGATDLEARQPGGADLFICYAGVQMREPVAVEADWVVFYFQELITKLS</sequence>
<dbReference type="InterPro" id="IPR050582">
    <property type="entry name" value="HAD-like_SerB"/>
</dbReference>
<dbReference type="GO" id="GO:0036424">
    <property type="term" value="F:L-phosphoserine phosphatase activity"/>
    <property type="evidence" value="ECO:0007669"/>
    <property type="project" value="TreeGrafter"/>
</dbReference>
<evidence type="ECO:0000256" key="1">
    <source>
        <dbReference type="ARBA" id="ARBA00001946"/>
    </source>
</evidence>
<evidence type="ECO:0000313" key="9">
    <source>
        <dbReference type="EMBL" id="CAD6215206.1"/>
    </source>
</evidence>
<dbReference type="PANTHER" id="PTHR43344:SF2">
    <property type="entry name" value="PHOSPHOSERINE PHOSPHATASE"/>
    <property type="match status" value="1"/>
</dbReference>
<dbReference type="GO" id="GO:0009507">
    <property type="term" value="C:chloroplast"/>
    <property type="evidence" value="ECO:0007669"/>
    <property type="project" value="TreeGrafter"/>
</dbReference>
<dbReference type="InterPro" id="IPR023214">
    <property type="entry name" value="HAD_sf"/>
</dbReference>
<keyword evidence="5" id="KW-0479">Metal-binding</keyword>
<dbReference type="FunFam" id="1.10.150.210:FF:000003">
    <property type="entry name" value="Phosphoserine phosphatase SerB"/>
    <property type="match status" value="1"/>
</dbReference>
<evidence type="ECO:0000256" key="2">
    <source>
        <dbReference type="ARBA" id="ARBA00005135"/>
    </source>
</evidence>
<keyword evidence="8" id="KW-0718">Serine biosynthesis</keyword>
<dbReference type="Proteomes" id="UP000604825">
    <property type="component" value="Unassembled WGS sequence"/>
</dbReference>
<keyword evidence="4" id="KW-0028">Amino-acid biosynthesis</keyword>
<accession>A0A811N5X4</accession>